<keyword evidence="2" id="KW-1185">Reference proteome</keyword>
<proteinExistence type="predicted"/>
<dbReference type="GeneID" id="67019199"/>
<evidence type="ECO:0000313" key="1">
    <source>
        <dbReference type="EMBL" id="CAG5170741.1"/>
    </source>
</evidence>
<dbReference type="RefSeq" id="XP_043170785.1">
    <property type="nucleotide sequence ID" value="XM_043314850.1"/>
</dbReference>
<accession>A0A8J2N1A9</accession>
<gene>
    <name evidence="1" type="ORF">ALTATR162_LOCUS7222</name>
</gene>
<sequence>MAEPLLEDAPVHFPSNGMVSMEHLSAHLLPIIQHNSQSRHLPLRTEIRHKIFQLVLGSFNVRPCWAYINNEANK</sequence>
<reference evidence="1" key="1">
    <citation type="submission" date="2021-05" db="EMBL/GenBank/DDBJ databases">
        <authorList>
            <person name="Stam R."/>
        </authorList>
    </citation>
    <scope>NUCLEOTIDE SEQUENCE</scope>
    <source>
        <strain evidence="1">CS162</strain>
    </source>
</reference>
<dbReference type="EMBL" id="CAJRGZ010000022">
    <property type="protein sequence ID" value="CAG5170741.1"/>
    <property type="molecule type" value="Genomic_DNA"/>
</dbReference>
<dbReference type="Proteomes" id="UP000676310">
    <property type="component" value="Unassembled WGS sequence"/>
</dbReference>
<evidence type="ECO:0000313" key="2">
    <source>
        <dbReference type="Proteomes" id="UP000676310"/>
    </source>
</evidence>
<protein>
    <submittedName>
        <fullName evidence="1">Uncharacterized protein</fullName>
    </submittedName>
</protein>
<dbReference type="AlphaFoldDB" id="A0A8J2N1A9"/>
<organism evidence="1 2">
    <name type="scientific">Alternaria atra</name>
    <dbReference type="NCBI Taxonomy" id="119953"/>
    <lineage>
        <taxon>Eukaryota</taxon>
        <taxon>Fungi</taxon>
        <taxon>Dikarya</taxon>
        <taxon>Ascomycota</taxon>
        <taxon>Pezizomycotina</taxon>
        <taxon>Dothideomycetes</taxon>
        <taxon>Pleosporomycetidae</taxon>
        <taxon>Pleosporales</taxon>
        <taxon>Pleosporineae</taxon>
        <taxon>Pleosporaceae</taxon>
        <taxon>Alternaria</taxon>
        <taxon>Alternaria sect. Ulocladioides</taxon>
    </lineage>
</organism>
<comment type="caution">
    <text evidence="1">The sequence shown here is derived from an EMBL/GenBank/DDBJ whole genome shotgun (WGS) entry which is preliminary data.</text>
</comment>
<name>A0A8J2N1A9_9PLEO</name>